<evidence type="ECO:0000256" key="5">
    <source>
        <dbReference type="ARBA" id="ARBA00022692"/>
    </source>
</evidence>
<dbReference type="InterPro" id="IPR017452">
    <property type="entry name" value="GPCR_Rhodpsn_7TM"/>
</dbReference>
<keyword evidence="3" id="KW-1003">Cell membrane</keyword>
<keyword evidence="4" id="KW-0716">Sensory transduction</keyword>
<evidence type="ECO:0000256" key="12">
    <source>
        <dbReference type="SAM" id="Phobius"/>
    </source>
</evidence>
<keyword evidence="8 12" id="KW-0472">Membrane</keyword>
<evidence type="ECO:0000259" key="13">
    <source>
        <dbReference type="PROSITE" id="PS50262"/>
    </source>
</evidence>
<sequence length="219" mass="24516">MHHTGLDFQWTACTECILLAMMVIDLYVAICWTLQYTLFMLPSLCVLMAAASWSSGLANALLQTTLTFQLAFCGQQTLDNLFCQVPVLIKLACCNTSANELFLIFITIPLGMVIPLLVVISYTFIARAVLKFPSAEGRHKTLSPGSSHLLVITIYFAPGIYMYLQLSAQSTQDKFLSFFYCVITPVLNPLIYNLRNKDVKTAWKGILQFQHGLQSLKAR</sequence>
<evidence type="ECO:0000256" key="8">
    <source>
        <dbReference type="ARBA" id="ARBA00023136"/>
    </source>
</evidence>
<evidence type="ECO:0000313" key="15">
    <source>
        <dbReference type="Proteomes" id="UP000006813"/>
    </source>
</evidence>
<evidence type="ECO:0000256" key="9">
    <source>
        <dbReference type="ARBA" id="ARBA00023170"/>
    </source>
</evidence>
<dbReference type="FunFam" id="1.20.1070.10:FF:000015">
    <property type="entry name" value="Olfactory receptor"/>
    <property type="match status" value="1"/>
</dbReference>
<feature type="transmembrane region" description="Helical" evidence="12">
    <location>
        <begin position="176"/>
        <end position="194"/>
    </location>
</feature>
<protein>
    <submittedName>
        <fullName evidence="14">Olfactory receptor 2B11</fullName>
    </submittedName>
</protein>
<reference evidence="14 15" key="1">
    <citation type="journal article" date="2011" name="Nature">
        <title>Genome sequencing reveals insights into physiology and longevity of the naked mole rat.</title>
        <authorList>
            <person name="Kim E.B."/>
            <person name="Fang X."/>
            <person name="Fushan A.A."/>
            <person name="Huang Z."/>
            <person name="Lobanov A.V."/>
            <person name="Han L."/>
            <person name="Marino S.M."/>
            <person name="Sun X."/>
            <person name="Turanov A.A."/>
            <person name="Yang P."/>
            <person name="Yim S.H."/>
            <person name="Zhao X."/>
            <person name="Kasaikina M.V."/>
            <person name="Stoletzki N."/>
            <person name="Peng C."/>
            <person name="Polak P."/>
            <person name="Xiong Z."/>
            <person name="Kiezun A."/>
            <person name="Zhu Y."/>
            <person name="Chen Y."/>
            <person name="Kryukov G.V."/>
            <person name="Zhang Q."/>
            <person name="Peshkin L."/>
            <person name="Yang L."/>
            <person name="Bronson R.T."/>
            <person name="Buffenstein R."/>
            <person name="Wang B."/>
            <person name="Han C."/>
            <person name="Li Q."/>
            <person name="Chen L."/>
            <person name="Zhao W."/>
            <person name="Sunyaev S.R."/>
            <person name="Park T.J."/>
            <person name="Zhang G."/>
            <person name="Wang J."/>
            <person name="Gladyshev V.N."/>
        </authorList>
    </citation>
    <scope>NUCLEOTIDE SEQUENCE [LARGE SCALE GENOMIC DNA]</scope>
</reference>
<evidence type="ECO:0000256" key="4">
    <source>
        <dbReference type="ARBA" id="ARBA00022606"/>
    </source>
</evidence>
<dbReference type="GO" id="GO:0004984">
    <property type="term" value="F:olfactory receptor activity"/>
    <property type="evidence" value="ECO:0007669"/>
    <property type="project" value="InterPro"/>
</dbReference>
<gene>
    <name evidence="14" type="ORF">GW7_21135</name>
</gene>
<evidence type="ECO:0000256" key="11">
    <source>
        <dbReference type="ARBA" id="ARBA00053672"/>
    </source>
</evidence>
<organism evidence="14 15">
    <name type="scientific">Heterocephalus glaber</name>
    <name type="common">Naked mole rat</name>
    <dbReference type="NCBI Taxonomy" id="10181"/>
    <lineage>
        <taxon>Eukaryota</taxon>
        <taxon>Metazoa</taxon>
        <taxon>Chordata</taxon>
        <taxon>Craniata</taxon>
        <taxon>Vertebrata</taxon>
        <taxon>Euteleostomi</taxon>
        <taxon>Mammalia</taxon>
        <taxon>Eutheria</taxon>
        <taxon>Euarchontoglires</taxon>
        <taxon>Glires</taxon>
        <taxon>Rodentia</taxon>
        <taxon>Hystricomorpha</taxon>
        <taxon>Bathyergidae</taxon>
        <taxon>Heterocephalus</taxon>
    </lineage>
</organism>
<keyword evidence="5 12" id="KW-0812">Transmembrane</keyword>
<evidence type="ECO:0000256" key="1">
    <source>
        <dbReference type="ARBA" id="ARBA00004651"/>
    </source>
</evidence>
<dbReference type="Pfam" id="PF13853">
    <property type="entry name" value="7tm_4"/>
    <property type="match status" value="1"/>
</dbReference>
<feature type="transmembrane region" description="Helical" evidence="12">
    <location>
        <begin position="41"/>
        <end position="62"/>
    </location>
</feature>
<comment type="function">
    <text evidence="11">Possible taste receptor.</text>
</comment>
<evidence type="ECO:0000256" key="10">
    <source>
        <dbReference type="ARBA" id="ARBA00023224"/>
    </source>
</evidence>
<accession>G5B1V0</accession>
<dbReference type="InParanoid" id="G5B1V0"/>
<dbReference type="Gene3D" id="1.20.1070.10">
    <property type="entry name" value="Rhodopsin 7-helix transmembrane proteins"/>
    <property type="match status" value="1"/>
</dbReference>
<proteinExistence type="inferred from homology"/>
<dbReference type="FunFam" id="1.10.1220.70:FF:000001">
    <property type="entry name" value="Olfactory receptor"/>
    <property type="match status" value="1"/>
</dbReference>
<dbReference type="PRINTS" id="PR00245">
    <property type="entry name" value="OLFACTORYR"/>
</dbReference>
<keyword evidence="6 12" id="KW-1133">Transmembrane helix</keyword>
<comment type="similarity">
    <text evidence="2">Belongs to the G-protein coupled receptor 1 family.</text>
</comment>
<evidence type="ECO:0000256" key="2">
    <source>
        <dbReference type="ARBA" id="ARBA00010663"/>
    </source>
</evidence>
<keyword evidence="10" id="KW-0807">Transducer</keyword>
<evidence type="ECO:0000256" key="7">
    <source>
        <dbReference type="ARBA" id="ARBA00023040"/>
    </source>
</evidence>
<feature type="domain" description="G-protein coupled receptors family 1 profile" evidence="13">
    <location>
        <begin position="18"/>
        <end position="192"/>
    </location>
</feature>
<dbReference type="PANTHER" id="PTHR26453">
    <property type="entry name" value="OLFACTORY RECEPTOR"/>
    <property type="match status" value="1"/>
</dbReference>
<keyword evidence="9 14" id="KW-0675">Receptor</keyword>
<dbReference type="Proteomes" id="UP000006813">
    <property type="component" value="Unassembled WGS sequence"/>
</dbReference>
<evidence type="ECO:0000256" key="3">
    <source>
        <dbReference type="ARBA" id="ARBA00022475"/>
    </source>
</evidence>
<evidence type="ECO:0000313" key="14">
    <source>
        <dbReference type="EMBL" id="EHB03261.1"/>
    </source>
</evidence>
<dbReference type="PROSITE" id="PS50262">
    <property type="entry name" value="G_PROTEIN_RECEP_F1_2"/>
    <property type="match status" value="1"/>
</dbReference>
<dbReference type="GO" id="GO:0005886">
    <property type="term" value="C:plasma membrane"/>
    <property type="evidence" value="ECO:0007669"/>
    <property type="project" value="UniProtKB-SubCell"/>
</dbReference>
<evidence type="ECO:0000256" key="6">
    <source>
        <dbReference type="ARBA" id="ARBA00022989"/>
    </source>
</evidence>
<feature type="transmembrane region" description="Helical" evidence="12">
    <location>
        <begin position="145"/>
        <end position="164"/>
    </location>
</feature>
<dbReference type="InterPro" id="IPR000725">
    <property type="entry name" value="Olfact_rcpt"/>
</dbReference>
<comment type="subcellular location">
    <subcellularLocation>
        <location evidence="1">Cell membrane</location>
        <topology evidence="1">Multi-pass membrane protein</topology>
    </subcellularLocation>
</comment>
<dbReference type="EMBL" id="JH168045">
    <property type="protein sequence ID" value="EHB03261.1"/>
    <property type="molecule type" value="Genomic_DNA"/>
</dbReference>
<name>G5B1V0_HETGA</name>
<keyword evidence="7" id="KW-0297">G-protein coupled receptor</keyword>
<dbReference type="AlphaFoldDB" id="G5B1V0"/>
<dbReference type="GO" id="GO:0004930">
    <property type="term" value="F:G protein-coupled receptor activity"/>
    <property type="evidence" value="ECO:0007669"/>
    <property type="project" value="UniProtKB-KW"/>
</dbReference>
<feature type="transmembrane region" description="Helical" evidence="12">
    <location>
        <begin position="101"/>
        <end position="125"/>
    </location>
</feature>
<dbReference type="SUPFAM" id="SSF81321">
    <property type="entry name" value="Family A G protein-coupled receptor-like"/>
    <property type="match status" value="1"/>
</dbReference>
<feature type="transmembrane region" description="Helical" evidence="12">
    <location>
        <begin position="12"/>
        <end position="35"/>
    </location>
</feature>